<evidence type="ECO:0000313" key="4">
    <source>
        <dbReference type="Proteomes" id="UP000649151"/>
    </source>
</evidence>
<dbReference type="Proteomes" id="UP000649151">
    <property type="component" value="Unassembled WGS sequence"/>
</dbReference>
<protein>
    <submittedName>
        <fullName evidence="3">DUF4830 domain-containing protein</fullName>
    </submittedName>
</protein>
<sequence>MFVVSVRTSKKKVLAVCCVIVIIAILAVIIALGRNVEPVSASVPGGTNEERVAYLNSLGWEVQQEPISTKEVIIPNEFDQVFELYNAVQKQQGFDLAPYKGKTCQQFCYQVTNYEADSTVQATLLVCDGIIIGGDLSSTREGGFTQPLLKKGDS</sequence>
<gene>
    <name evidence="3" type="ORF">H8Z77_00030</name>
</gene>
<comment type="caution">
    <text evidence="3">The sequence shown here is derived from an EMBL/GenBank/DDBJ whole genome shotgun (WGS) entry which is preliminary data.</text>
</comment>
<feature type="domain" description="DUF4830" evidence="2">
    <location>
        <begin position="55"/>
        <end position="136"/>
    </location>
</feature>
<keyword evidence="4" id="KW-1185">Reference proteome</keyword>
<accession>A0ABR7INE9</accession>
<evidence type="ECO:0000259" key="2">
    <source>
        <dbReference type="Pfam" id="PF16112"/>
    </source>
</evidence>
<name>A0ABR7INE9_9CLOT</name>
<keyword evidence="1" id="KW-0472">Membrane</keyword>
<organism evidence="3 4">
    <name type="scientific">Clostridium facile</name>
    <dbReference type="NCBI Taxonomy" id="2763035"/>
    <lineage>
        <taxon>Bacteria</taxon>
        <taxon>Bacillati</taxon>
        <taxon>Bacillota</taxon>
        <taxon>Clostridia</taxon>
        <taxon>Eubacteriales</taxon>
        <taxon>Clostridiaceae</taxon>
        <taxon>Clostridium</taxon>
    </lineage>
</organism>
<evidence type="ECO:0000313" key="3">
    <source>
        <dbReference type="EMBL" id="MBC5786417.1"/>
    </source>
</evidence>
<dbReference type="Pfam" id="PF16112">
    <property type="entry name" value="DUF4830"/>
    <property type="match status" value="1"/>
</dbReference>
<dbReference type="RefSeq" id="WP_186995779.1">
    <property type="nucleotide sequence ID" value="NZ_JACOQK010000001.1"/>
</dbReference>
<proteinExistence type="predicted"/>
<keyword evidence="1" id="KW-1133">Transmembrane helix</keyword>
<dbReference type="InterPro" id="IPR032257">
    <property type="entry name" value="DUF4830"/>
</dbReference>
<reference evidence="3 4" key="1">
    <citation type="submission" date="2020-08" db="EMBL/GenBank/DDBJ databases">
        <title>Genome public.</title>
        <authorList>
            <person name="Liu C."/>
            <person name="Sun Q."/>
        </authorList>
    </citation>
    <scope>NUCLEOTIDE SEQUENCE [LARGE SCALE GENOMIC DNA]</scope>
    <source>
        <strain evidence="3 4">NSJ-27</strain>
    </source>
</reference>
<keyword evidence="1" id="KW-0812">Transmembrane</keyword>
<evidence type="ECO:0000256" key="1">
    <source>
        <dbReference type="SAM" id="Phobius"/>
    </source>
</evidence>
<dbReference type="EMBL" id="JACOQK010000001">
    <property type="protein sequence ID" value="MBC5786417.1"/>
    <property type="molecule type" value="Genomic_DNA"/>
</dbReference>
<feature type="transmembrane region" description="Helical" evidence="1">
    <location>
        <begin position="12"/>
        <end position="33"/>
    </location>
</feature>